<name>A0A8J7P6W8_9BACT</name>
<evidence type="ECO:0000313" key="2">
    <source>
        <dbReference type="Proteomes" id="UP000664277"/>
    </source>
</evidence>
<dbReference type="Proteomes" id="UP000664277">
    <property type="component" value="Unassembled WGS sequence"/>
</dbReference>
<sequence length="172" mass="18893">MNKILEFIKNNASLTVITCLVLICAFSLKFQEEKPQNIKLELAVQPLANEQKSQTFLLTVKNADTKPYTYLRANDASGMPSRHFRAEVTTGSVTRKALNRGWDEIPFKIPADQIFISSKQNDGLGSRSKVNIEPGAVATSEVSLENLPSGNSQVLFTVDDTIKAAPVQISIP</sequence>
<protein>
    <submittedName>
        <fullName evidence="1">Uncharacterized protein</fullName>
    </submittedName>
</protein>
<organism evidence="1 2">
    <name type="scientific">Candidatus Obscuribacter phosphatis</name>
    <dbReference type="NCBI Taxonomy" id="1906157"/>
    <lineage>
        <taxon>Bacteria</taxon>
        <taxon>Bacillati</taxon>
        <taxon>Candidatus Melainabacteria</taxon>
        <taxon>Candidatus Obscuribacterales</taxon>
        <taxon>Candidatus Obscuribacteraceae</taxon>
        <taxon>Candidatus Obscuribacter</taxon>
    </lineage>
</organism>
<dbReference type="EMBL" id="JAFLCK010000004">
    <property type="protein sequence ID" value="MBN8659594.1"/>
    <property type="molecule type" value="Genomic_DNA"/>
</dbReference>
<gene>
    <name evidence="1" type="ORF">J0M35_04480</name>
</gene>
<accession>A0A8J7P6W8</accession>
<proteinExistence type="predicted"/>
<evidence type="ECO:0000313" key="1">
    <source>
        <dbReference type="EMBL" id="MBN8659594.1"/>
    </source>
</evidence>
<dbReference type="AlphaFoldDB" id="A0A8J7P6W8"/>
<comment type="caution">
    <text evidence="1">The sequence shown here is derived from an EMBL/GenBank/DDBJ whole genome shotgun (WGS) entry which is preliminary data.</text>
</comment>
<reference evidence="1" key="1">
    <citation type="submission" date="2021-02" db="EMBL/GenBank/DDBJ databases">
        <title>Genome-Resolved Metagenomics of a Microbial Community Performing Photosynthetic Biological Nutrient Removal.</title>
        <authorList>
            <person name="Mcdaniel E.A."/>
        </authorList>
    </citation>
    <scope>NUCLEOTIDE SEQUENCE</scope>
    <source>
        <strain evidence="1">UWPOB_OBS1</strain>
    </source>
</reference>